<reference evidence="2" key="2">
    <citation type="submission" date="2017-10" db="EMBL/GenBank/DDBJ databases">
        <title>Ladona fulva Genome sequencing and assembly.</title>
        <authorList>
            <person name="Murali S."/>
            <person name="Richards S."/>
            <person name="Bandaranaike D."/>
            <person name="Bellair M."/>
            <person name="Blankenburg K."/>
            <person name="Chao H."/>
            <person name="Dinh H."/>
            <person name="Doddapaneni H."/>
            <person name="Dugan-Rocha S."/>
            <person name="Elkadiri S."/>
            <person name="Gnanaolivu R."/>
            <person name="Hernandez B."/>
            <person name="Skinner E."/>
            <person name="Javaid M."/>
            <person name="Lee S."/>
            <person name="Li M."/>
            <person name="Ming W."/>
            <person name="Munidasa M."/>
            <person name="Muniz J."/>
            <person name="Nguyen L."/>
            <person name="Hughes D."/>
            <person name="Osuji N."/>
            <person name="Pu L.-L."/>
            <person name="Puazo M."/>
            <person name="Qu C."/>
            <person name="Quiroz J."/>
            <person name="Raj R."/>
            <person name="Weissenberger G."/>
            <person name="Xin Y."/>
            <person name="Zou X."/>
            <person name="Han Y."/>
            <person name="Worley K."/>
            <person name="Muzny D."/>
            <person name="Gibbs R."/>
        </authorList>
    </citation>
    <scope>NUCLEOTIDE SEQUENCE</scope>
    <source>
        <strain evidence="2">Sampled in the wild</strain>
    </source>
</reference>
<sequence>MAFSTSSMIPLTVTQLRRQVPWEKVPDVPRPSQVPPVFTAFGKAGKYGDDRRKPQPRTSNAALSKGVISVYPRRFPNPPPSDAPIPRGPLISRKYAPRRVRIAEEVQTQEVVEREEPVVPPRTSTSTSYTTNHKGPVYFYSTYYHA</sequence>
<feature type="compositionally biased region" description="Pro residues" evidence="1">
    <location>
        <begin position="75"/>
        <end position="87"/>
    </location>
</feature>
<dbReference type="OrthoDB" id="8194914at2759"/>
<organism evidence="2 3">
    <name type="scientific">Ladona fulva</name>
    <name type="common">Scarce chaser dragonfly</name>
    <name type="synonym">Libellula fulva</name>
    <dbReference type="NCBI Taxonomy" id="123851"/>
    <lineage>
        <taxon>Eukaryota</taxon>
        <taxon>Metazoa</taxon>
        <taxon>Ecdysozoa</taxon>
        <taxon>Arthropoda</taxon>
        <taxon>Hexapoda</taxon>
        <taxon>Insecta</taxon>
        <taxon>Pterygota</taxon>
        <taxon>Palaeoptera</taxon>
        <taxon>Odonata</taxon>
        <taxon>Epiprocta</taxon>
        <taxon>Anisoptera</taxon>
        <taxon>Libelluloidea</taxon>
        <taxon>Libellulidae</taxon>
        <taxon>Ladona</taxon>
    </lineage>
</organism>
<keyword evidence="3" id="KW-1185">Reference proteome</keyword>
<feature type="region of interest" description="Disordered" evidence="1">
    <location>
        <begin position="112"/>
        <end position="132"/>
    </location>
</feature>
<feature type="region of interest" description="Disordered" evidence="1">
    <location>
        <begin position="24"/>
        <end position="90"/>
    </location>
</feature>
<proteinExistence type="predicted"/>
<reference evidence="2" key="1">
    <citation type="submission" date="2013-04" db="EMBL/GenBank/DDBJ databases">
        <authorList>
            <person name="Qu J."/>
            <person name="Murali S.C."/>
            <person name="Bandaranaike D."/>
            <person name="Bellair M."/>
            <person name="Blankenburg K."/>
            <person name="Chao H."/>
            <person name="Dinh H."/>
            <person name="Doddapaneni H."/>
            <person name="Downs B."/>
            <person name="Dugan-Rocha S."/>
            <person name="Elkadiri S."/>
            <person name="Gnanaolivu R.D."/>
            <person name="Hernandez B."/>
            <person name="Javaid M."/>
            <person name="Jayaseelan J.C."/>
            <person name="Lee S."/>
            <person name="Li M."/>
            <person name="Ming W."/>
            <person name="Munidasa M."/>
            <person name="Muniz J."/>
            <person name="Nguyen L."/>
            <person name="Ongeri F."/>
            <person name="Osuji N."/>
            <person name="Pu L.-L."/>
            <person name="Puazo M."/>
            <person name="Qu C."/>
            <person name="Quiroz J."/>
            <person name="Raj R."/>
            <person name="Weissenberger G."/>
            <person name="Xin Y."/>
            <person name="Zou X."/>
            <person name="Han Y."/>
            <person name="Richards S."/>
            <person name="Worley K."/>
            <person name="Muzny D."/>
            <person name="Gibbs R."/>
        </authorList>
    </citation>
    <scope>NUCLEOTIDE SEQUENCE</scope>
    <source>
        <strain evidence="2">Sampled in the wild</strain>
    </source>
</reference>
<dbReference type="Proteomes" id="UP000792457">
    <property type="component" value="Unassembled WGS sequence"/>
</dbReference>
<dbReference type="AlphaFoldDB" id="A0A8K0K375"/>
<name>A0A8K0K375_LADFU</name>
<accession>A0A8K0K375</accession>
<comment type="caution">
    <text evidence="2">The sequence shown here is derived from an EMBL/GenBank/DDBJ whole genome shotgun (WGS) entry which is preliminary data.</text>
</comment>
<gene>
    <name evidence="2" type="ORF">J437_LFUL006172</name>
</gene>
<evidence type="ECO:0000313" key="2">
    <source>
        <dbReference type="EMBL" id="KAG8225148.1"/>
    </source>
</evidence>
<evidence type="ECO:0000313" key="3">
    <source>
        <dbReference type="Proteomes" id="UP000792457"/>
    </source>
</evidence>
<evidence type="ECO:0000256" key="1">
    <source>
        <dbReference type="SAM" id="MobiDB-lite"/>
    </source>
</evidence>
<feature type="compositionally biased region" description="Low complexity" evidence="1">
    <location>
        <begin position="121"/>
        <end position="131"/>
    </location>
</feature>
<dbReference type="EMBL" id="KZ308225">
    <property type="protein sequence ID" value="KAG8225148.1"/>
    <property type="molecule type" value="Genomic_DNA"/>
</dbReference>
<protein>
    <submittedName>
        <fullName evidence="2">Uncharacterized protein</fullName>
    </submittedName>
</protein>